<evidence type="ECO:0000256" key="1">
    <source>
        <dbReference type="SAM" id="SignalP"/>
    </source>
</evidence>
<keyword evidence="3" id="KW-1185">Reference proteome</keyword>
<feature type="signal peptide" evidence="1">
    <location>
        <begin position="1"/>
        <end position="29"/>
    </location>
</feature>
<dbReference type="Proteomes" id="UP000286931">
    <property type="component" value="Unassembled WGS sequence"/>
</dbReference>
<dbReference type="RefSeq" id="WP_126638802.1">
    <property type="nucleotide sequence ID" value="NZ_BIFH01000021.1"/>
</dbReference>
<gene>
    <name evidence="2" type="ORF">EHYA_04486</name>
</gene>
<feature type="chain" id="PRO_5019282755" evidence="1">
    <location>
        <begin position="30"/>
        <end position="89"/>
    </location>
</feature>
<proteinExistence type="predicted"/>
<evidence type="ECO:0000313" key="2">
    <source>
        <dbReference type="EMBL" id="GCD96799.1"/>
    </source>
</evidence>
<accession>A0A401YQC0</accession>
<protein>
    <submittedName>
        <fullName evidence="2">Uncharacterized protein</fullName>
    </submittedName>
</protein>
<organism evidence="2 3">
    <name type="scientific">Embleya hyalina</name>
    <dbReference type="NCBI Taxonomy" id="516124"/>
    <lineage>
        <taxon>Bacteria</taxon>
        <taxon>Bacillati</taxon>
        <taxon>Actinomycetota</taxon>
        <taxon>Actinomycetes</taxon>
        <taxon>Kitasatosporales</taxon>
        <taxon>Streptomycetaceae</taxon>
        <taxon>Embleya</taxon>
    </lineage>
</organism>
<keyword evidence="1" id="KW-0732">Signal</keyword>
<dbReference type="AlphaFoldDB" id="A0A401YQC0"/>
<dbReference type="EMBL" id="BIFH01000021">
    <property type="protein sequence ID" value="GCD96799.1"/>
    <property type="molecule type" value="Genomic_DNA"/>
</dbReference>
<name>A0A401YQC0_9ACTN</name>
<evidence type="ECO:0000313" key="3">
    <source>
        <dbReference type="Proteomes" id="UP000286931"/>
    </source>
</evidence>
<comment type="caution">
    <text evidence="2">The sequence shown here is derived from an EMBL/GenBank/DDBJ whole genome shotgun (WGS) entry which is preliminary data.</text>
</comment>
<reference evidence="2 3" key="1">
    <citation type="submission" date="2018-12" db="EMBL/GenBank/DDBJ databases">
        <title>Draft genome sequence of Embleya hyalina NBRC 13850T.</title>
        <authorList>
            <person name="Komaki H."/>
            <person name="Hosoyama A."/>
            <person name="Kimura A."/>
            <person name="Ichikawa N."/>
            <person name="Tamura T."/>
        </authorList>
    </citation>
    <scope>NUCLEOTIDE SEQUENCE [LARGE SCALE GENOMIC DNA]</scope>
    <source>
        <strain evidence="2 3">NBRC 13850</strain>
    </source>
</reference>
<sequence length="89" mass="8432">MRLSRRIAATTGIVALTLGGLAAAPTAQAAPADCVAYLAVAGYTSMITGTACGYGANGPAGAAACASLLTGAEGVPVTIAGRACAYAGR</sequence>